<dbReference type="RefSeq" id="WP_007981242.1">
    <property type="nucleotide sequence ID" value="NZ_AEMG01000016.1"/>
</dbReference>
<evidence type="ECO:0000313" key="6">
    <source>
        <dbReference type="Proteomes" id="UP000184203"/>
    </source>
</evidence>
<dbReference type="PATRIC" id="fig|797209.4.peg.3046"/>
<dbReference type="EMBL" id="FRAN01000010">
    <property type="protein sequence ID" value="SHL66195.1"/>
    <property type="molecule type" value="Genomic_DNA"/>
</dbReference>
<dbReference type="AlphaFoldDB" id="E7QW96"/>
<dbReference type="PANTHER" id="PTHR37938">
    <property type="entry name" value="BLL0215 PROTEIN"/>
    <property type="match status" value="1"/>
</dbReference>
<evidence type="ECO:0000256" key="1">
    <source>
        <dbReference type="SAM" id="Phobius"/>
    </source>
</evidence>
<gene>
    <name evidence="4" type="ORF">SAMN05444342_4356</name>
    <name evidence="3" type="ORF">ZOD2009_15421</name>
</gene>
<dbReference type="EMBL" id="AEMG01000016">
    <property type="protein sequence ID" value="EFW91230.1"/>
    <property type="molecule type" value="Genomic_DNA"/>
</dbReference>
<dbReference type="eggNOG" id="arCOG04619">
    <property type="taxonomic scope" value="Archaea"/>
</dbReference>
<name>E7QW96_HALPU</name>
<dbReference type="PANTHER" id="PTHR37938:SF1">
    <property type="entry name" value="BLL0215 PROTEIN"/>
    <property type="match status" value="1"/>
</dbReference>
<dbReference type="InterPro" id="IPR005182">
    <property type="entry name" value="YdbS-like_PH"/>
</dbReference>
<dbReference type="OrthoDB" id="203544at2157"/>
<evidence type="ECO:0000313" key="3">
    <source>
        <dbReference type="EMBL" id="EFW91230.1"/>
    </source>
</evidence>
<dbReference type="Proteomes" id="UP000003751">
    <property type="component" value="Unassembled WGS sequence"/>
</dbReference>
<sequence>MASDFDVPWLHLTPDEEVLWAGHRSVYLVLPPIVLGIVLLLLGAGIAGSDVFGGFSWVGILLIPVGFAIAIPPFVRWRSEWFVLTTEEVYHKRGVFAQDVTQIRLDRVRNTAFSQSLLERILDYGTVTIHTAGVTTDNLVFENVSNPQSVNGLLTEQLDRVSPRR</sequence>
<dbReference type="Proteomes" id="UP000184203">
    <property type="component" value="Unassembled WGS sequence"/>
</dbReference>
<dbReference type="STRING" id="797209.GCA_000376445_04398"/>
<proteinExistence type="predicted"/>
<dbReference type="Pfam" id="PF03703">
    <property type="entry name" value="bPH_2"/>
    <property type="match status" value="1"/>
</dbReference>
<feature type="domain" description="YdbS-like PH" evidence="2">
    <location>
        <begin position="77"/>
        <end position="149"/>
    </location>
</feature>
<protein>
    <submittedName>
        <fullName evidence="3">Membrane-flanked domain protein</fullName>
    </submittedName>
    <submittedName>
        <fullName evidence="4">PH domain-containing protein</fullName>
    </submittedName>
</protein>
<keyword evidence="1" id="KW-0812">Transmembrane</keyword>
<keyword evidence="1" id="KW-0472">Membrane</keyword>
<evidence type="ECO:0000313" key="4">
    <source>
        <dbReference type="EMBL" id="SHL66195.1"/>
    </source>
</evidence>
<keyword evidence="1" id="KW-1133">Transmembrane helix</keyword>
<reference evidence="4" key="2">
    <citation type="submission" date="2016-11" db="EMBL/GenBank/DDBJ databases">
        <authorList>
            <person name="Jaros S."/>
            <person name="Januszkiewicz K."/>
            <person name="Wedrychowicz H."/>
        </authorList>
    </citation>
    <scope>NUCLEOTIDE SEQUENCE [LARGE SCALE GENOMIC DNA]</scope>
    <source>
        <strain evidence="4">DX253</strain>
    </source>
</reference>
<evidence type="ECO:0000259" key="2">
    <source>
        <dbReference type="Pfam" id="PF03703"/>
    </source>
</evidence>
<reference evidence="6" key="3">
    <citation type="submission" date="2016-11" db="EMBL/GenBank/DDBJ databases">
        <authorList>
            <person name="Varghese N."/>
            <person name="Submissions S."/>
        </authorList>
    </citation>
    <scope>NUCLEOTIDE SEQUENCE [LARGE SCALE GENOMIC DNA]</scope>
    <source>
        <strain evidence="6">DX253</strain>
    </source>
</reference>
<feature type="transmembrane region" description="Helical" evidence="1">
    <location>
        <begin position="26"/>
        <end position="48"/>
    </location>
</feature>
<organism evidence="3 5">
    <name type="scientific">Haladaptatus paucihalophilus DX253</name>
    <dbReference type="NCBI Taxonomy" id="797209"/>
    <lineage>
        <taxon>Archaea</taxon>
        <taxon>Methanobacteriati</taxon>
        <taxon>Methanobacteriota</taxon>
        <taxon>Stenosarchaea group</taxon>
        <taxon>Halobacteria</taxon>
        <taxon>Halobacteriales</taxon>
        <taxon>Haladaptataceae</taxon>
        <taxon>Haladaptatus</taxon>
    </lineage>
</organism>
<feature type="transmembrane region" description="Helical" evidence="1">
    <location>
        <begin position="54"/>
        <end position="75"/>
    </location>
</feature>
<accession>E7QW96</accession>
<reference evidence="3 5" key="1">
    <citation type="journal article" date="2014" name="ISME J.">
        <title>Trehalose/2-sulfotrehalose biosynthesis and glycine-betaine uptake are widely spread mechanisms for osmoadaptation in the Halobacteriales.</title>
        <authorList>
            <person name="Youssef N.H."/>
            <person name="Savage-Ashlock K.N."/>
            <person name="McCully A.L."/>
            <person name="Luedtke B."/>
            <person name="Shaw E.I."/>
            <person name="Hoff W.D."/>
            <person name="Elshahed M.S."/>
        </authorList>
    </citation>
    <scope>NUCLEOTIDE SEQUENCE [LARGE SCALE GENOMIC DNA]</scope>
    <source>
        <strain evidence="3 5">DX253</strain>
    </source>
</reference>
<evidence type="ECO:0000313" key="5">
    <source>
        <dbReference type="Proteomes" id="UP000003751"/>
    </source>
</evidence>
<keyword evidence="6" id="KW-1185">Reference proteome</keyword>